<protein>
    <submittedName>
        <fullName evidence="1">Uncharacterized protein</fullName>
    </submittedName>
</protein>
<dbReference type="RefSeq" id="WP_353864736.1">
    <property type="nucleotide sequence ID" value="NZ_CP088295.1"/>
</dbReference>
<name>A0ABY5PHT5_9ACTN</name>
<accession>A0ABY5PHT5</accession>
<keyword evidence="2" id="KW-1185">Reference proteome</keyword>
<sequence>MAVLRDHDGPVLVGFVHSGLATAFFSRIFRIAGRRGFLPNWRTGHAKPWPTDGRPLTAHMVRRYWTQTSGGLWVGPQRRYDVYGRLLAEGEMVVAPIDAAGTGASSFLGARVRTTTAPARLSLAHGAPLIVGTCVRGDHGVVIRLSAPIGAGSVAERQRAALACAERDIGGDPAQLLLRELPLADVLEWQARRDQAAAAVEAAQEYVGSARAALAEAREAGRAEAAVRVAGAKLEVSQARTAYRDACTARDAIVRPEPPARLSQV</sequence>
<proteinExistence type="predicted"/>
<organism evidence="1 2">
    <name type="scientific">Svornostia abyssi</name>
    <dbReference type="NCBI Taxonomy" id="2898438"/>
    <lineage>
        <taxon>Bacteria</taxon>
        <taxon>Bacillati</taxon>
        <taxon>Actinomycetota</taxon>
        <taxon>Thermoleophilia</taxon>
        <taxon>Solirubrobacterales</taxon>
        <taxon>Baekduiaceae</taxon>
        <taxon>Svornostia</taxon>
    </lineage>
</organism>
<evidence type="ECO:0000313" key="2">
    <source>
        <dbReference type="Proteomes" id="UP001058860"/>
    </source>
</evidence>
<dbReference type="Proteomes" id="UP001058860">
    <property type="component" value="Chromosome"/>
</dbReference>
<dbReference type="EMBL" id="CP088295">
    <property type="protein sequence ID" value="UUY04244.1"/>
    <property type="molecule type" value="Genomic_DNA"/>
</dbReference>
<gene>
    <name evidence="1" type="ORF">LRS13_01555</name>
</gene>
<reference evidence="2" key="1">
    <citation type="submission" date="2021-11" db="EMBL/GenBank/DDBJ databases">
        <title>Cultivation dependent microbiological survey of springs from the worlds oldest radium mine currently devoted to the extraction of radon-saturated water.</title>
        <authorList>
            <person name="Kapinusova G."/>
            <person name="Smrhova T."/>
            <person name="Strejcek M."/>
            <person name="Suman J."/>
            <person name="Jani K."/>
            <person name="Pajer P."/>
            <person name="Uhlik O."/>
        </authorList>
    </citation>
    <scope>NUCLEOTIDE SEQUENCE [LARGE SCALE GENOMIC DNA]</scope>
    <source>
        <strain evidence="2">J379</strain>
    </source>
</reference>
<evidence type="ECO:0000313" key="1">
    <source>
        <dbReference type="EMBL" id="UUY04244.1"/>
    </source>
</evidence>